<keyword evidence="3" id="KW-1185">Reference proteome</keyword>
<feature type="compositionally biased region" description="Basic and acidic residues" evidence="1">
    <location>
        <begin position="122"/>
        <end position="136"/>
    </location>
</feature>
<dbReference type="Proteomes" id="UP000005239">
    <property type="component" value="Unassembled WGS sequence"/>
</dbReference>
<organism evidence="2 3">
    <name type="scientific">Pristionchus pacificus</name>
    <name type="common">Parasitic nematode worm</name>
    <dbReference type="NCBI Taxonomy" id="54126"/>
    <lineage>
        <taxon>Eukaryota</taxon>
        <taxon>Metazoa</taxon>
        <taxon>Ecdysozoa</taxon>
        <taxon>Nematoda</taxon>
        <taxon>Chromadorea</taxon>
        <taxon>Rhabditida</taxon>
        <taxon>Rhabditina</taxon>
        <taxon>Diplogasteromorpha</taxon>
        <taxon>Diplogasteroidea</taxon>
        <taxon>Neodiplogasteridae</taxon>
        <taxon>Pristionchus</taxon>
    </lineage>
</organism>
<gene>
    <name evidence="2" type="primary">WBGene00275220</name>
</gene>
<evidence type="ECO:0000313" key="3">
    <source>
        <dbReference type="Proteomes" id="UP000005239"/>
    </source>
</evidence>
<reference evidence="3" key="1">
    <citation type="journal article" date="2008" name="Nat. Genet.">
        <title>The Pristionchus pacificus genome provides a unique perspective on nematode lifestyle and parasitism.</title>
        <authorList>
            <person name="Dieterich C."/>
            <person name="Clifton S.W."/>
            <person name="Schuster L.N."/>
            <person name="Chinwalla A."/>
            <person name="Delehaunty K."/>
            <person name="Dinkelacker I."/>
            <person name="Fulton L."/>
            <person name="Fulton R."/>
            <person name="Godfrey J."/>
            <person name="Minx P."/>
            <person name="Mitreva M."/>
            <person name="Roeseler W."/>
            <person name="Tian H."/>
            <person name="Witte H."/>
            <person name="Yang S.P."/>
            <person name="Wilson R.K."/>
            <person name="Sommer R.J."/>
        </authorList>
    </citation>
    <scope>NUCLEOTIDE SEQUENCE [LARGE SCALE GENOMIC DNA]</scope>
    <source>
        <strain evidence="3">PS312</strain>
    </source>
</reference>
<feature type="region of interest" description="Disordered" evidence="1">
    <location>
        <begin position="116"/>
        <end position="147"/>
    </location>
</feature>
<dbReference type="EnsemblMetazoa" id="PPA36851.1">
    <property type="protein sequence ID" value="PPA36851.1"/>
    <property type="gene ID" value="WBGene00275220"/>
</dbReference>
<dbReference type="AlphaFoldDB" id="A0A2A6BPI6"/>
<accession>A0A2A6BPI6</accession>
<evidence type="ECO:0000256" key="1">
    <source>
        <dbReference type="SAM" id="MobiDB-lite"/>
    </source>
</evidence>
<reference evidence="2" key="2">
    <citation type="submission" date="2022-06" db="UniProtKB">
        <authorList>
            <consortium name="EnsemblMetazoa"/>
        </authorList>
    </citation>
    <scope>IDENTIFICATION</scope>
    <source>
        <strain evidence="2">PS312</strain>
    </source>
</reference>
<protein>
    <submittedName>
        <fullName evidence="2">Uncharacterized protein</fullName>
    </submittedName>
</protein>
<sequence>MINDIGQLIQSAGTLKYDIQSFTSQSSKSSVSLVPKTKQDTFTKAVSKPKVKGASNSAAEIALKIFDMVPNTIILTALAAAEVTPDVPFLTYALYNGALCDFKTATSEKFNQLIYNNPAGDRANDEKEAKEDKSDGGDGYECSSAPQTTDTAKSFLSASALKRSHYFFALKEHFTETLKAEGKSTTEKSCRDVTVPALVNSGPLGKLYDLDQFSKNTFKDAFDGNVDAYSGDEMKAILCDALKPNVEAAVRAVYASDGLYWLTEGLIYAVFFGEADESLEEACTETEFKESPYGKCVCNKDTGISFCIYKVIAQAFKDAEYLKCDGGAATLDAAKKPSKLPQLAKPTGSGKGKAGSGSSGSKTSAATFSLLPPAAAAAALLLRQ</sequence>
<name>A0A2A6BPI6_PRIPA</name>
<feature type="compositionally biased region" description="Gly residues" evidence="1">
    <location>
        <begin position="349"/>
        <end position="358"/>
    </location>
</feature>
<evidence type="ECO:0000313" key="2">
    <source>
        <dbReference type="EnsemblMetazoa" id="PPA36851.1"/>
    </source>
</evidence>
<proteinExistence type="predicted"/>
<accession>A0A8R1URC1</accession>
<feature type="region of interest" description="Disordered" evidence="1">
    <location>
        <begin position="340"/>
        <end position="365"/>
    </location>
</feature>